<dbReference type="InterPro" id="IPR003661">
    <property type="entry name" value="HisK_dim/P_dom"/>
</dbReference>
<dbReference type="InterPro" id="IPR036097">
    <property type="entry name" value="HisK_dim/P_sf"/>
</dbReference>
<organism evidence="10 11">
    <name type="scientific">Rhizophlyctis rosea</name>
    <dbReference type="NCBI Taxonomy" id="64517"/>
    <lineage>
        <taxon>Eukaryota</taxon>
        <taxon>Fungi</taxon>
        <taxon>Fungi incertae sedis</taxon>
        <taxon>Chytridiomycota</taxon>
        <taxon>Chytridiomycota incertae sedis</taxon>
        <taxon>Chytridiomycetes</taxon>
        <taxon>Rhizophlyctidales</taxon>
        <taxon>Rhizophlyctidaceae</taxon>
        <taxon>Rhizophlyctis</taxon>
    </lineage>
</organism>
<dbReference type="Pfam" id="PF02518">
    <property type="entry name" value="HATPase_c"/>
    <property type="match status" value="1"/>
</dbReference>
<feature type="domain" description="Histidine kinase" evidence="8">
    <location>
        <begin position="271"/>
        <end position="583"/>
    </location>
</feature>
<dbReference type="EMBL" id="JADGJD010000229">
    <property type="protein sequence ID" value="KAJ3053189.1"/>
    <property type="molecule type" value="Genomic_DNA"/>
</dbReference>
<keyword evidence="4" id="KW-0808">Transferase</keyword>
<dbReference type="Gene3D" id="3.30.565.10">
    <property type="entry name" value="Histidine kinase-like ATPase, C-terminal domain"/>
    <property type="match status" value="1"/>
</dbReference>
<dbReference type="Pfam" id="PF00072">
    <property type="entry name" value="Response_reg"/>
    <property type="match status" value="1"/>
</dbReference>
<dbReference type="SUPFAM" id="SSF47384">
    <property type="entry name" value="Homodimeric domain of signal transducing histidine kinase"/>
    <property type="match status" value="1"/>
</dbReference>
<comment type="caution">
    <text evidence="10">The sequence shown here is derived from an EMBL/GenBank/DDBJ whole genome shotgun (WGS) entry which is preliminary data.</text>
</comment>
<dbReference type="InterPro" id="IPR005467">
    <property type="entry name" value="His_kinase_dom"/>
</dbReference>
<feature type="domain" description="Response regulatory" evidence="9">
    <location>
        <begin position="666"/>
        <end position="800"/>
    </location>
</feature>
<dbReference type="Proteomes" id="UP001212841">
    <property type="component" value="Unassembled WGS sequence"/>
</dbReference>
<evidence type="ECO:0000256" key="1">
    <source>
        <dbReference type="ARBA" id="ARBA00000085"/>
    </source>
</evidence>
<feature type="compositionally biased region" description="Low complexity" evidence="7">
    <location>
        <begin position="599"/>
        <end position="645"/>
    </location>
</feature>
<dbReference type="PROSITE" id="PS50109">
    <property type="entry name" value="HIS_KIN"/>
    <property type="match status" value="1"/>
</dbReference>
<dbReference type="InterPro" id="IPR011006">
    <property type="entry name" value="CheY-like_superfamily"/>
</dbReference>
<evidence type="ECO:0000259" key="8">
    <source>
        <dbReference type="PROSITE" id="PS50109"/>
    </source>
</evidence>
<dbReference type="GO" id="GO:0000155">
    <property type="term" value="F:phosphorelay sensor kinase activity"/>
    <property type="evidence" value="ECO:0007669"/>
    <property type="project" value="InterPro"/>
</dbReference>
<feature type="modified residue" description="4-aspartylphosphate" evidence="6">
    <location>
        <position position="730"/>
    </location>
</feature>
<dbReference type="SMART" id="SM00388">
    <property type="entry name" value="HisKA"/>
    <property type="match status" value="1"/>
</dbReference>
<dbReference type="CDD" id="cd17546">
    <property type="entry name" value="REC_hyHK_CKI1_RcsC-like"/>
    <property type="match status" value="1"/>
</dbReference>
<proteinExistence type="predicted"/>
<keyword evidence="5" id="KW-0418">Kinase</keyword>
<evidence type="ECO:0000313" key="11">
    <source>
        <dbReference type="Proteomes" id="UP001212841"/>
    </source>
</evidence>
<dbReference type="InterPro" id="IPR001789">
    <property type="entry name" value="Sig_transdc_resp-reg_receiver"/>
</dbReference>
<dbReference type="Gene3D" id="3.40.50.2300">
    <property type="match status" value="1"/>
</dbReference>
<dbReference type="PRINTS" id="PR00344">
    <property type="entry name" value="BCTRLSENSOR"/>
</dbReference>
<dbReference type="PROSITE" id="PS50110">
    <property type="entry name" value="RESPONSE_REGULATORY"/>
    <property type="match status" value="1"/>
</dbReference>
<dbReference type="PANTHER" id="PTHR43047">
    <property type="entry name" value="TWO-COMPONENT HISTIDINE PROTEIN KINASE"/>
    <property type="match status" value="1"/>
</dbReference>
<reference evidence="10" key="1">
    <citation type="submission" date="2020-05" db="EMBL/GenBank/DDBJ databases">
        <title>Phylogenomic resolution of chytrid fungi.</title>
        <authorList>
            <person name="Stajich J.E."/>
            <person name="Amses K."/>
            <person name="Simmons R."/>
            <person name="Seto K."/>
            <person name="Myers J."/>
            <person name="Bonds A."/>
            <person name="Quandt C.A."/>
            <person name="Barry K."/>
            <person name="Liu P."/>
            <person name="Grigoriev I."/>
            <person name="Longcore J.E."/>
            <person name="James T.Y."/>
        </authorList>
    </citation>
    <scope>NUCLEOTIDE SEQUENCE</scope>
    <source>
        <strain evidence="10">JEL0318</strain>
    </source>
</reference>
<dbReference type="EC" id="2.7.13.3" evidence="2"/>
<keyword evidence="11" id="KW-1185">Reference proteome</keyword>
<sequence>MPITELAEKDKASGGLGSVRTARLALKQNLGYTLRAIDELQCGDHICFLYENAEEHRSVTTTFVRGGVQANHKIVYIGDSITKSLVLAYFNNSSIDIQALIAKGQFEFLTYDSAYVVDGNFSPEAMVKLLKQTVDDATSRGFAGERVMGEMTWILKHLKNFDEVVRYESMVNKVFEENNALAVCQYNRHMFDAQLLLNVINVHPLACVGMELYDNFYYIPADEWASEDKPSVFLRYWLRNLRDRKKVEEDLNQAKEVALAECKAKTEFLNSMSHEIRTPLNGLIGTAQILKETIVNQPPEGPPPDSPPALVKSLSSMSLGSAPNAANPPESSVQSLLQTMEVCSNHLLSVVNDVLDLSRIPHSVPEGQTFSFFRCLDESIQITSPRAKSKNVALSSHVDPAVQHILGPKGAIIADESGLRKVLINLLGNGAKFTNPAGEVRVEVGTGAKSMVPKEILAKGSYTTCPFTLASGQSEGSSSSSRSSSQERLNGERRDEDETLYTRLHFTVRDTGIGIPSDQVPRIFKAFSRVEDARDSSDKPIEGTGLGLVISKQLVVRMGGDMWVESDGIGKGTRFQFWVWVKRAPPGKVDEEEHRDSTSEPISSGSGSSIQSIGLSSSASPIETESGSEGGSSESSPRPSSTDPSNKPRKPKLIWHNGGEYRPELRILIVDDNSINRRILYQFLTSFKYKHIAQSEDGVSALSYIRSLLPEHPTSLKSIPPNLPSVVLLDYKMPVLTGAQTAREIRSIYASHGLPQPFMACLTAAVLEDEMKECVESGIEEVMIKPLRWAEVGEKVWRWGGGSTNRWKSWEDERAAGVVD</sequence>
<feature type="compositionally biased region" description="Low complexity" evidence="7">
    <location>
        <begin position="471"/>
        <end position="488"/>
    </location>
</feature>
<dbReference type="Pfam" id="PF14417">
    <property type="entry name" value="MEDS"/>
    <property type="match status" value="1"/>
</dbReference>
<gene>
    <name evidence="10" type="ORF">HK097_004846</name>
</gene>
<evidence type="ECO:0000256" key="7">
    <source>
        <dbReference type="SAM" id="MobiDB-lite"/>
    </source>
</evidence>
<evidence type="ECO:0000256" key="6">
    <source>
        <dbReference type="PROSITE-ProRule" id="PRU00169"/>
    </source>
</evidence>
<dbReference type="Pfam" id="PF00512">
    <property type="entry name" value="HisKA"/>
    <property type="match status" value="1"/>
</dbReference>
<keyword evidence="3 6" id="KW-0597">Phosphoprotein</keyword>
<feature type="compositionally biased region" description="Basic and acidic residues" evidence="7">
    <location>
        <begin position="588"/>
        <end position="598"/>
    </location>
</feature>
<dbReference type="InterPro" id="IPR036890">
    <property type="entry name" value="HATPase_C_sf"/>
</dbReference>
<evidence type="ECO:0000256" key="4">
    <source>
        <dbReference type="ARBA" id="ARBA00022679"/>
    </source>
</evidence>
<comment type="catalytic activity">
    <reaction evidence="1">
        <text>ATP + protein L-histidine = ADP + protein N-phospho-L-histidine.</text>
        <dbReference type="EC" id="2.7.13.3"/>
    </reaction>
</comment>
<evidence type="ECO:0000256" key="2">
    <source>
        <dbReference type="ARBA" id="ARBA00012438"/>
    </source>
</evidence>
<dbReference type="SMART" id="SM00448">
    <property type="entry name" value="REC"/>
    <property type="match status" value="1"/>
</dbReference>
<accession>A0AAD5SEM1</accession>
<evidence type="ECO:0000256" key="5">
    <source>
        <dbReference type="ARBA" id="ARBA00022777"/>
    </source>
</evidence>
<feature type="region of interest" description="Disordered" evidence="7">
    <location>
        <begin position="295"/>
        <end position="332"/>
    </location>
</feature>
<dbReference type="InterPro" id="IPR004358">
    <property type="entry name" value="Sig_transdc_His_kin-like_C"/>
</dbReference>
<evidence type="ECO:0000313" key="10">
    <source>
        <dbReference type="EMBL" id="KAJ3053189.1"/>
    </source>
</evidence>
<dbReference type="CDD" id="cd00082">
    <property type="entry name" value="HisKA"/>
    <property type="match status" value="1"/>
</dbReference>
<name>A0AAD5SEM1_9FUNG</name>
<protein>
    <recommendedName>
        <fullName evidence="2">histidine kinase</fullName>
        <ecNumber evidence="2">2.7.13.3</ecNumber>
    </recommendedName>
</protein>
<dbReference type="InterPro" id="IPR025847">
    <property type="entry name" value="MEDS_domain"/>
</dbReference>
<dbReference type="AlphaFoldDB" id="A0AAD5SEM1"/>
<dbReference type="Gene3D" id="1.10.287.130">
    <property type="match status" value="1"/>
</dbReference>
<feature type="region of interest" description="Disordered" evidence="7">
    <location>
        <begin position="469"/>
        <end position="496"/>
    </location>
</feature>
<feature type="region of interest" description="Disordered" evidence="7">
    <location>
        <begin position="588"/>
        <end position="655"/>
    </location>
</feature>
<dbReference type="SUPFAM" id="SSF52172">
    <property type="entry name" value="CheY-like"/>
    <property type="match status" value="1"/>
</dbReference>
<dbReference type="SUPFAM" id="SSF55874">
    <property type="entry name" value="ATPase domain of HSP90 chaperone/DNA topoisomerase II/histidine kinase"/>
    <property type="match status" value="1"/>
</dbReference>
<dbReference type="InterPro" id="IPR003594">
    <property type="entry name" value="HATPase_dom"/>
</dbReference>
<dbReference type="SMART" id="SM00387">
    <property type="entry name" value="HATPase_c"/>
    <property type="match status" value="1"/>
</dbReference>
<evidence type="ECO:0000259" key="9">
    <source>
        <dbReference type="PROSITE" id="PS50110"/>
    </source>
</evidence>
<evidence type="ECO:0000256" key="3">
    <source>
        <dbReference type="ARBA" id="ARBA00022553"/>
    </source>
</evidence>